<dbReference type="PANTHER" id="PTHR11552">
    <property type="entry name" value="GLUCOSE-METHANOL-CHOLINE GMC OXIDOREDUCTASE"/>
    <property type="match status" value="1"/>
</dbReference>
<evidence type="ECO:0000259" key="6">
    <source>
        <dbReference type="PROSITE" id="PS00623"/>
    </source>
</evidence>
<name>A0A0B5QN19_CLOBE</name>
<dbReference type="Pfam" id="PF05199">
    <property type="entry name" value="GMC_oxred_C"/>
    <property type="match status" value="1"/>
</dbReference>
<dbReference type="InterPro" id="IPR000172">
    <property type="entry name" value="GMC_OxRdtase_N"/>
</dbReference>
<dbReference type="InterPro" id="IPR007867">
    <property type="entry name" value="GMC_OxRtase_C"/>
</dbReference>
<gene>
    <name evidence="7" type="ORF">LF65_02850</name>
</gene>
<dbReference type="AlphaFoldDB" id="A0A0B5QN19"/>
<evidence type="ECO:0000256" key="4">
    <source>
        <dbReference type="ARBA" id="ARBA00022827"/>
    </source>
</evidence>
<keyword evidence="3 5" id="KW-0285">Flavoprotein</keyword>
<dbReference type="KEGG" id="cbei:LF65_02850"/>
<dbReference type="SUPFAM" id="SSF51905">
    <property type="entry name" value="FAD/NAD(P)-binding domain"/>
    <property type="match status" value="1"/>
</dbReference>
<dbReference type="OrthoDB" id="9785276at2"/>
<keyword evidence="4 5" id="KW-0274">FAD</keyword>
<dbReference type="SUPFAM" id="SSF54373">
    <property type="entry name" value="FAD-linked reductases, C-terminal domain"/>
    <property type="match status" value="1"/>
</dbReference>
<accession>A0A0B5QN19</accession>
<proteinExistence type="inferred from homology"/>
<sequence length="523" mass="57635">MSNLEYDYIVIGAGTAGATIAKTLSDNRRNSVLLLEAGENDDEDEPIRNSTFAPVLQNLFFPEYFWQGEGVPQEELNNRTFRWTGGRLLGGSSSVNRQLYVRPTPAIFEKWQQLLGPLWSPQEAVRGFKELEKYNGITDNPAARGFNGRLDVRQAPVDPTQTAEDIVLAIEQATGFHRIIDYNNPNTPIGPFVKNQYTQKPNGTRESSSTAFLSRDIINEAGFGVNGRKLRLLTKSTALRIIFCNKIATGVRFLKEGKSYEAYARKKVIVSTGIKSPKLLMLSGIGPADELRSVGIPVIVDNPNVGQHLANHSIIAAVFSINPPPPPPVDPNAHLIADAFLPNPIGINPTLREIQLEPFLSNSNTLVVGISPIQPKSRGSINIQANDPLKIELGDEEFLDNPADMELLKNAFRIYIQNIAKALNPKYTLISPTLDIINNDTSLENFIRQNLSLTFHEESTLRMAPSKALGVVNSRGEVFGVRNLVVADNSIIPFTVDGNTSAIAYLIGLKIAQQLLEEEDNCR</sequence>
<dbReference type="EMBL" id="CP010086">
    <property type="protein sequence ID" value="AJG99422.1"/>
    <property type="molecule type" value="Genomic_DNA"/>
</dbReference>
<dbReference type="InterPro" id="IPR012132">
    <property type="entry name" value="GMC_OxRdtase"/>
</dbReference>
<dbReference type="Gene3D" id="3.30.410.40">
    <property type="match status" value="1"/>
</dbReference>
<evidence type="ECO:0000256" key="5">
    <source>
        <dbReference type="RuleBase" id="RU003968"/>
    </source>
</evidence>
<evidence type="ECO:0000256" key="3">
    <source>
        <dbReference type="ARBA" id="ARBA00022630"/>
    </source>
</evidence>
<feature type="domain" description="Glucose-methanol-choline oxidoreductase N-terminal" evidence="6">
    <location>
        <begin position="86"/>
        <end position="109"/>
    </location>
</feature>
<protein>
    <submittedName>
        <fullName evidence="7">Dehydrogenase</fullName>
    </submittedName>
</protein>
<dbReference type="PANTHER" id="PTHR11552:SF147">
    <property type="entry name" value="CHOLINE DEHYDROGENASE, MITOCHONDRIAL"/>
    <property type="match status" value="1"/>
</dbReference>
<comment type="similarity">
    <text evidence="2 5">Belongs to the GMC oxidoreductase family.</text>
</comment>
<evidence type="ECO:0000313" key="7">
    <source>
        <dbReference type="EMBL" id="AJG99422.1"/>
    </source>
</evidence>
<dbReference type="InterPro" id="IPR036188">
    <property type="entry name" value="FAD/NAD-bd_sf"/>
</dbReference>
<evidence type="ECO:0000256" key="2">
    <source>
        <dbReference type="ARBA" id="ARBA00010790"/>
    </source>
</evidence>
<dbReference type="Pfam" id="PF00732">
    <property type="entry name" value="GMC_oxred_N"/>
    <property type="match status" value="1"/>
</dbReference>
<reference evidence="8" key="1">
    <citation type="submission" date="2014-12" db="EMBL/GenBank/DDBJ databases">
        <title>Genome sequence of Clostridium beijerinckii strain 59B.</title>
        <authorList>
            <person name="Little G.T."/>
            <person name="Minton N.P."/>
        </authorList>
    </citation>
    <scope>NUCLEOTIDE SEQUENCE [LARGE SCALE GENOMIC DNA]</scope>
    <source>
        <strain evidence="8">59B</strain>
    </source>
</reference>
<dbReference type="RefSeq" id="WP_041896858.1">
    <property type="nucleotide sequence ID" value="NZ_CP010086.2"/>
</dbReference>
<dbReference type="Proteomes" id="UP000031866">
    <property type="component" value="Chromosome"/>
</dbReference>
<dbReference type="STRING" id="1520.LF65_02850"/>
<dbReference type="Gene3D" id="3.50.50.60">
    <property type="entry name" value="FAD/NAD(P)-binding domain"/>
    <property type="match status" value="1"/>
</dbReference>
<dbReference type="PROSITE" id="PS00623">
    <property type="entry name" value="GMC_OXRED_1"/>
    <property type="match status" value="1"/>
</dbReference>
<dbReference type="GO" id="GO:0050660">
    <property type="term" value="F:flavin adenine dinucleotide binding"/>
    <property type="evidence" value="ECO:0007669"/>
    <property type="project" value="InterPro"/>
</dbReference>
<dbReference type="PIRSF" id="PIRSF000137">
    <property type="entry name" value="Alcohol_oxidase"/>
    <property type="match status" value="1"/>
</dbReference>
<comment type="cofactor">
    <cofactor evidence="1">
        <name>FAD</name>
        <dbReference type="ChEBI" id="CHEBI:57692"/>
    </cofactor>
</comment>
<organism evidence="7 8">
    <name type="scientific">Clostridium beijerinckii</name>
    <name type="common">Clostridium MP</name>
    <dbReference type="NCBI Taxonomy" id="1520"/>
    <lineage>
        <taxon>Bacteria</taxon>
        <taxon>Bacillati</taxon>
        <taxon>Bacillota</taxon>
        <taxon>Clostridia</taxon>
        <taxon>Eubacteriales</taxon>
        <taxon>Clostridiaceae</taxon>
        <taxon>Clostridium</taxon>
    </lineage>
</organism>
<evidence type="ECO:0000313" key="8">
    <source>
        <dbReference type="Proteomes" id="UP000031866"/>
    </source>
</evidence>
<dbReference type="GO" id="GO:0016614">
    <property type="term" value="F:oxidoreductase activity, acting on CH-OH group of donors"/>
    <property type="evidence" value="ECO:0007669"/>
    <property type="project" value="InterPro"/>
</dbReference>
<evidence type="ECO:0000256" key="1">
    <source>
        <dbReference type="ARBA" id="ARBA00001974"/>
    </source>
</evidence>